<reference evidence="3 4" key="1">
    <citation type="submission" date="2020-12" db="EMBL/GenBank/DDBJ databases">
        <title>FDA dAtabase for Regulatory Grade micrObial Sequences (FDA-ARGOS): Supporting development and validation of Infectious Disease Dx tests.</title>
        <authorList>
            <person name="Nelson B."/>
            <person name="Plummer A."/>
            <person name="Tallon L."/>
            <person name="Sadzewicz L."/>
            <person name="Zhao X."/>
            <person name="Boylan J."/>
            <person name="Ott S."/>
            <person name="Bowen H."/>
            <person name="Vavikolanu K."/>
            <person name="Mehta A."/>
            <person name="Aluvathingal J."/>
            <person name="Nadendla S."/>
            <person name="Myers T."/>
            <person name="Yan Y."/>
            <person name="Sichtig H."/>
        </authorList>
    </citation>
    <scope>NUCLEOTIDE SEQUENCE [LARGE SCALE GENOMIC DNA]</scope>
    <source>
        <strain evidence="3 4">FDAARGOS_923</strain>
        <plasmid evidence="2 4">unnamed3</plasmid>
        <plasmid evidence="3 4">unnamed4</plasmid>
    </source>
</reference>
<evidence type="ECO:0000256" key="1">
    <source>
        <dbReference type="SAM" id="Phobius"/>
    </source>
</evidence>
<evidence type="ECO:0000313" key="3">
    <source>
        <dbReference type="EMBL" id="QPR75175.1"/>
    </source>
</evidence>
<keyword evidence="1" id="KW-1133">Transmembrane helix</keyword>
<dbReference type="Proteomes" id="UP000595038">
    <property type="component" value="Plasmid unnamed3"/>
</dbReference>
<feature type="transmembrane region" description="Helical" evidence="1">
    <location>
        <begin position="27"/>
        <end position="47"/>
    </location>
</feature>
<protein>
    <submittedName>
        <fullName evidence="3">Uncharacterized protein</fullName>
    </submittedName>
</protein>
<geneLocation type="plasmid" evidence="3 4">
    <name>unnamed4</name>
</geneLocation>
<dbReference type="Pfam" id="PF12648">
    <property type="entry name" value="TcpE"/>
    <property type="match status" value="1"/>
</dbReference>
<sequence>MRGALFLAILLVMLAFRDFFNSIGSIMSGLTPVLYAGIPYLLSGFLVKQTYNGKKIHLFLFDFANYFLAYICQNGSLPTIKRFCIQT</sequence>
<proteinExistence type="predicted"/>
<dbReference type="Proteomes" id="UP000595038">
    <property type="component" value="Plasmid unnamed4"/>
</dbReference>
<dbReference type="InterPro" id="IPR025608">
    <property type="entry name" value="TcpE"/>
</dbReference>
<dbReference type="RefSeq" id="WP_197941929.1">
    <property type="nucleotide sequence ID" value="NZ_CP065646.1"/>
</dbReference>
<name>A0AB37GSG4_BACLI</name>
<gene>
    <name evidence="2" type="ORF">I6G80_00500</name>
    <name evidence="3" type="ORF">I6G80_24525</name>
</gene>
<dbReference type="AlphaFoldDB" id="A0AB37GSG4"/>
<geneLocation type="plasmid" evidence="2 4">
    <name>unnamed3</name>
</geneLocation>
<evidence type="ECO:0000313" key="2">
    <source>
        <dbReference type="EMBL" id="QPR70603.1"/>
    </source>
</evidence>
<evidence type="ECO:0000313" key="4">
    <source>
        <dbReference type="Proteomes" id="UP000595038"/>
    </source>
</evidence>
<dbReference type="EMBL" id="CP065646">
    <property type="protein sequence ID" value="QPR70603.1"/>
    <property type="molecule type" value="Genomic_DNA"/>
</dbReference>
<accession>A0AB37GSG4</accession>
<organism evidence="3 4">
    <name type="scientific">Bacillus licheniformis</name>
    <dbReference type="NCBI Taxonomy" id="1402"/>
    <lineage>
        <taxon>Bacteria</taxon>
        <taxon>Bacillati</taxon>
        <taxon>Bacillota</taxon>
        <taxon>Bacilli</taxon>
        <taxon>Bacillales</taxon>
        <taxon>Bacillaceae</taxon>
        <taxon>Bacillus</taxon>
    </lineage>
</organism>
<dbReference type="EMBL" id="CP065648">
    <property type="protein sequence ID" value="QPR75175.1"/>
    <property type="molecule type" value="Genomic_DNA"/>
</dbReference>
<keyword evidence="3" id="KW-0614">Plasmid</keyword>
<keyword evidence="1" id="KW-0472">Membrane</keyword>
<keyword evidence="1" id="KW-0812">Transmembrane</keyword>